<comment type="catalytic activity">
    <reaction evidence="7">
        <text>deamido-NAD(+) + NH4(+) + ATP = AMP + diphosphate + NAD(+) + H(+)</text>
        <dbReference type="Rhea" id="RHEA:21188"/>
        <dbReference type="ChEBI" id="CHEBI:15378"/>
        <dbReference type="ChEBI" id="CHEBI:28938"/>
        <dbReference type="ChEBI" id="CHEBI:30616"/>
        <dbReference type="ChEBI" id="CHEBI:33019"/>
        <dbReference type="ChEBI" id="CHEBI:57540"/>
        <dbReference type="ChEBI" id="CHEBI:58437"/>
        <dbReference type="ChEBI" id="CHEBI:456215"/>
        <dbReference type="EC" id="6.3.1.5"/>
    </reaction>
</comment>
<dbReference type="UniPathway" id="UPA00253"/>
<evidence type="ECO:0000256" key="3">
    <source>
        <dbReference type="ARBA" id="ARBA00022741"/>
    </source>
</evidence>
<dbReference type="CDD" id="cd00553">
    <property type="entry name" value="NAD_synthase"/>
    <property type="match status" value="1"/>
</dbReference>
<proteinExistence type="inferred from homology"/>
<evidence type="ECO:0000259" key="8">
    <source>
        <dbReference type="Pfam" id="PF02540"/>
    </source>
</evidence>
<comment type="similarity">
    <text evidence="6">Belongs to the NAD synthetase family.</text>
</comment>
<evidence type="ECO:0000313" key="9">
    <source>
        <dbReference type="EMBL" id="PIR08085.1"/>
    </source>
</evidence>
<keyword evidence="3 6" id="KW-0547">Nucleotide-binding</keyword>
<name>A0A2H0NIS2_9BACT</name>
<comment type="caution">
    <text evidence="9">The sequence shown here is derived from an EMBL/GenBank/DDBJ whole genome shotgun (WGS) entry which is preliminary data.</text>
</comment>
<feature type="domain" description="NAD/GMP synthase" evidence="8">
    <location>
        <begin position="14"/>
        <end position="255"/>
    </location>
</feature>
<reference evidence="9 10" key="1">
    <citation type="submission" date="2017-09" db="EMBL/GenBank/DDBJ databases">
        <title>Depth-based differentiation of microbial function through sediment-hosted aquifers and enrichment of novel symbionts in the deep terrestrial subsurface.</title>
        <authorList>
            <person name="Probst A.J."/>
            <person name="Ladd B."/>
            <person name="Jarett J.K."/>
            <person name="Geller-Mcgrath D.E."/>
            <person name="Sieber C.M."/>
            <person name="Emerson J.B."/>
            <person name="Anantharaman K."/>
            <person name="Thomas B.C."/>
            <person name="Malmstrom R."/>
            <person name="Stieglmeier M."/>
            <person name="Klingl A."/>
            <person name="Woyke T."/>
            <person name="Ryan C.M."/>
            <person name="Banfield J.F."/>
        </authorList>
    </citation>
    <scope>NUCLEOTIDE SEQUENCE [LARGE SCALE GENOMIC DNA]</scope>
    <source>
        <strain evidence="9">CG11_big_fil_rev_8_21_14_0_20_37_11</strain>
    </source>
</reference>
<dbReference type="PANTHER" id="PTHR23090:SF9">
    <property type="entry name" value="GLUTAMINE-DEPENDENT NAD(+) SYNTHETASE"/>
    <property type="match status" value="1"/>
</dbReference>
<evidence type="ECO:0000256" key="5">
    <source>
        <dbReference type="ARBA" id="ARBA00023027"/>
    </source>
</evidence>
<evidence type="ECO:0000313" key="10">
    <source>
        <dbReference type="Proteomes" id="UP000230707"/>
    </source>
</evidence>
<dbReference type="SUPFAM" id="SSF52402">
    <property type="entry name" value="Adenine nucleotide alpha hydrolases-like"/>
    <property type="match status" value="1"/>
</dbReference>
<dbReference type="EMBL" id="PCWS01000107">
    <property type="protein sequence ID" value="PIR08085.1"/>
    <property type="molecule type" value="Genomic_DNA"/>
</dbReference>
<dbReference type="GO" id="GO:0008795">
    <property type="term" value="F:NAD+ synthase activity"/>
    <property type="evidence" value="ECO:0007669"/>
    <property type="project" value="UniProtKB-EC"/>
</dbReference>
<evidence type="ECO:0000256" key="1">
    <source>
        <dbReference type="ARBA" id="ARBA00004790"/>
    </source>
</evidence>
<dbReference type="Gene3D" id="3.40.50.620">
    <property type="entry name" value="HUPs"/>
    <property type="match status" value="1"/>
</dbReference>
<sequence length="261" mass="29568">MSVDLSINPEKTAEKIISFLKTTIKKTGFSKVTIGLSGGIDSSVVFYLTAKALDAKNIYPCLFPYGDFDMGGLDDTRTILKKIGVSSENIYKQKIDLFVDSIIKKDKKISGLRKGNIIVRTRMLLLYDEAKRNNALVIGTENRTEYLLGYFTRYGDEASDLEPIIDLYKTQVRQLASFLKLPERIISKAPTAGMWKGQTDEGELGFSYKEADCILHLFLDKEKSVSEIMSAGFSISKIRKVLDRMKENQFKHRLPYMCKLN</sequence>
<organism evidence="9 10">
    <name type="scientific">Candidatus Gottesmanbacteria bacterium CG11_big_fil_rev_8_21_14_0_20_37_11</name>
    <dbReference type="NCBI Taxonomy" id="1974575"/>
    <lineage>
        <taxon>Bacteria</taxon>
        <taxon>Candidatus Gottesmaniibacteriota</taxon>
    </lineage>
</organism>
<dbReference type="AlphaFoldDB" id="A0A2H0NIS2"/>
<dbReference type="InterPro" id="IPR003694">
    <property type="entry name" value="NAD_synthase"/>
</dbReference>
<dbReference type="GO" id="GO:0005524">
    <property type="term" value="F:ATP binding"/>
    <property type="evidence" value="ECO:0007669"/>
    <property type="project" value="UniProtKB-KW"/>
</dbReference>
<dbReference type="Proteomes" id="UP000230707">
    <property type="component" value="Unassembled WGS sequence"/>
</dbReference>
<dbReference type="EC" id="6.3.1.5" evidence="7"/>
<evidence type="ECO:0000256" key="4">
    <source>
        <dbReference type="ARBA" id="ARBA00022840"/>
    </source>
</evidence>
<dbReference type="NCBIfam" id="NF010587">
    <property type="entry name" value="PRK13980.1"/>
    <property type="match status" value="1"/>
</dbReference>
<dbReference type="Pfam" id="PF02540">
    <property type="entry name" value="NAD_synthase"/>
    <property type="match status" value="1"/>
</dbReference>
<comment type="pathway">
    <text evidence="1">Cofactor biosynthesis; NAD(+) biosynthesis.</text>
</comment>
<keyword evidence="4 6" id="KW-0067">ATP-binding</keyword>
<gene>
    <name evidence="9" type="ORF">COV53_04915</name>
</gene>
<evidence type="ECO:0000256" key="7">
    <source>
        <dbReference type="RuleBase" id="RU003812"/>
    </source>
</evidence>
<dbReference type="NCBIfam" id="TIGR00552">
    <property type="entry name" value="nadE"/>
    <property type="match status" value="1"/>
</dbReference>
<dbReference type="InterPro" id="IPR022310">
    <property type="entry name" value="NAD/GMP_synthase"/>
</dbReference>
<keyword evidence="5 6" id="KW-0520">NAD</keyword>
<protein>
    <recommendedName>
        <fullName evidence="7">NH(3)-dependent NAD(+) synthetase</fullName>
        <ecNumber evidence="7">6.3.1.5</ecNumber>
    </recommendedName>
</protein>
<dbReference type="PANTHER" id="PTHR23090">
    <property type="entry name" value="NH 3 /GLUTAMINE-DEPENDENT NAD + SYNTHETASE"/>
    <property type="match status" value="1"/>
</dbReference>
<evidence type="ECO:0000256" key="6">
    <source>
        <dbReference type="RuleBase" id="RU003811"/>
    </source>
</evidence>
<dbReference type="GO" id="GO:0005737">
    <property type="term" value="C:cytoplasm"/>
    <property type="evidence" value="ECO:0007669"/>
    <property type="project" value="InterPro"/>
</dbReference>
<dbReference type="GO" id="GO:0009435">
    <property type="term" value="P:NAD+ biosynthetic process"/>
    <property type="evidence" value="ECO:0007669"/>
    <property type="project" value="UniProtKB-UniPathway"/>
</dbReference>
<dbReference type="InterPro" id="IPR014729">
    <property type="entry name" value="Rossmann-like_a/b/a_fold"/>
</dbReference>
<evidence type="ECO:0000256" key="2">
    <source>
        <dbReference type="ARBA" id="ARBA00022598"/>
    </source>
</evidence>
<dbReference type="GO" id="GO:0004359">
    <property type="term" value="F:glutaminase activity"/>
    <property type="evidence" value="ECO:0007669"/>
    <property type="project" value="InterPro"/>
</dbReference>
<accession>A0A2H0NIS2</accession>
<keyword evidence="2 6" id="KW-0436">Ligase</keyword>
<dbReference type="GO" id="GO:0003952">
    <property type="term" value="F:NAD+ synthase (glutamine-hydrolyzing) activity"/>
    <property type="evidence" value="ECO:0007669"/>
    <property type="project" value="InterPro"/>
</dbReference>